<keyword evidence="7 12" id="KW-1133">Transmembrane helix</keyword>
<sequence>MAIQILLFNAQGRLLSLGDEALMAEYDPQQHLIWVDITGQHSQQFFKKYPYFGIDHLDFEEAQRERHPPQFEEYDTHSYLLTHELMDREEYLLLERSQLLLHVNDHFLVTQHLKPSLSVSKVAQRISEKIQLESTDMSQVCFELMRQIVIDYLAVMLALEERLSEIEDEIFEVSTDDLLAELIAYSSKLQKAKRSFSYHEEILQQLLRDDSHQHIKMDYEQLSYLYNQFERLSSRASLYQGLVDSLINGYISVSAHKTNRVMMTLTMVTAIFLPLTLVAGIYGMNFDNMPELKWHFGYFAVLILMAVIVVSGLWIAKIKRWY</sequence>
<dbReference type="GO" id="GO:0015087">
    <property type="term" value="F:cobalt ion transmembrane transporter activity"/>
    <property type="evidence" value="ECO:0007669"/>
    <property type="project" value="TreeGrafter"/>
</dbReference>
<proteinExistence type="inferred from homology"/>
<evidence type="ECO:0000256" key="5">
    <source>
        <dbReference type="ARBA" id="ARBA00022692"/>
    </source>
</evidence>
<dbReference type="GO" id="GO:0050897">
    <property type="term" value="F:cobalt ion binding"/>
    <property type="evidence" value="ECO:0007669"/>
    <property type="project" value="TreeGrafter"/>
</dbReference>
<dbReference type="Gene3D" id="3.30.460.20">
    <property type="entry name" value="CorA soluble domain-like"/>
    <property type="match status" value="1"/>
</dbReference>
<evidence type="ECO:0000256" key="11">
    <source>
        <dbReference type="ARBA" id="ARBA00045497"/>
    </source>
</evidence>
<evidence type="ECO:0000256" key="6">
    <source>
        <dbReference type="ARBA" id="ARBA00022842"/>
    </source>
</evidence>
<dbReference type="KEGG" id="slj:EGC82_06395"/>
<dbReference type="Proteomes" id="UP000278035">
    <property type="component" value="Chromosome"/>
</dbReference>
<comment type="subcellular location">
    <subcellularLocation>
        <location evidence="1">Cell membrane</location>
        <topology evidence="1">Multi-pass membrane protein</topology>
    </subcellularLocation>
</comment>
<evidence type="ECO:0000256" key="2">
    <source>
        <dbReference type="ARBA" id="ARBA00009765"/>
    </source>
</evidence>
<dbReference type="Pfam" id="PF01544">
    <property type="entry name" value="CorA"/>
    <property type="match status" value="1"/>
</dbReference>
<organism evidence="13 14">
    <name type="scientific">Shewanella livingstonensis</name>
    <dbReference type="NCBI Taxonomy" id="150120"/>
    <lineage>
        <taxon>Bacteria</taxon>
        <taxon>Pseudomonadati</taxon>
        <taxon>Pseudomonadota</taxon>
        <taxon>Gammaproteobacteria</taxon>
        <taxon>Alteromonadales</taxon>
        <taxon>Shewanellaceae</taxon>
        <taxon>Shewanella</taxon>
    </lineage>
</organism>
<dbReference type="AlphaFoldDB" id="A0A3G8LSL9"/>
<gene>
    <name evidence="13" type="ORF">EGC82_06395</name>
</gene>
<name>A0A3G8LSL9_9GAMM</name>
<evidence type="ECO:0000256" key="12">
    <source>
        <dbReference type="SAM" id="Phobius"/>
    </source>
</evidence>
<dbReference type="InterPro" id="IPR045861">
    <property type="entry name" value="CorA_cytoplasmic_dom"/>
</dbReference>
<reference evidence="14" key="1">
    <citation type="submission" date="2018-11" db="EMBL/GenBank/DDBJ databases">
        <title>Shewanella sp. M2.</title>
        <authorList>
            <person name="Hwang Y.J."/>
            <person name="Hwang C.Y."/>
        </authorList>
    </citation>
    <scope>NUCLEOTIDE SEQUENCE [LARGE SCALE GENOMIC DNA]</scope>
    <source>
        <strain evidence="14">LMG 19866</strain>
    </source>
</reference>
<dbReference type="OrthoDB" id="9803416at2"/>
<evidence type="ECO:0000256" key="1">
    <source>
        <dbReference type="ARBA" id="ARBA00004651"/>
    </source>
</evidence>
<evidence type="ECO:0000256" key="9">
    <source>
        <dbReference type="ARBA" id="ARBA00023136"/>
    </source>
</evidence>
<dbReference type="SUPFAM" id="SSF143865">
    <property type="entry name" value="CorA soluble domain-like"/>
    <property type="match status" value="1"/>
</dbReference>
<evidence type="ECO:0000256" key="3">
    <source>
        <dbReference type="ARBA" id="ARBA00022448"/>
    </source>
</evidence>
<feature type="transmembrane region" description="Helical" evidence="12">
    <location>
        <begin position="261"/>
        <end position="284"/>
    </location>
</feature>
<dbReference type="InterPro" id="IPR045863">
    <property type="entry name" value="CorA_TM1_TM2"/>
</dbReference>
<evidence type="ECO:0000256" key="4">
    <source>
        <dbReference type="ARBA" id="ARBA00022475"/>
    </source>
</evidence>
<keyword evidence="14" id="KW-1185">Reference proteome</keyword>
<dbReference type="GO" id="GO:0015095">
    <property type="term" value="F:magnesium ion transmembrane transporter activity"/>
    <property type="evidence" value="ECO:0007669"/>
    <property type="project" value="TreeGrafter"/>
</dbReference>
<dbReference type="GO" id="GO:0005886">
    <property type="term" value="C:plasma membrane"/>
    <property type="evidence" value="ECO:0007669"/>
    <property type="project" value="UniProtKB-SubCell"/>
</dbReference>
<dbReference type="GO" id="GO:0000287">
    <property type="term" value="F:magnesium ion binding"/>
    <property type="evidence" value="ECO:0007669"/>
    <property type="project" value="TreeGrafter"/>
</dbReference>
<keyword evidence="3" id="KW-0813">Transport</keyword>
<comment type="function">
    <text evidence="11">Mediates influx of magnesium ions. Alternates between open and closed states. Activated by low cytoplasmic Mg(2+) levels. Inactive when cytoplasmic Mg(2+) levels are high.</text>
</comment>
<evidence type="ECO:0000313" key="14">
    <source>
        <dbReference type="Proteomes" id="UP000278035"/>
    </source>
</evidence>
<dbReference type="SUPFAM" id="SSF144083">
    <property type="entry name" value="Magnesium transport protein CorA, transmembrane region"/>
    <property type="match status" value="1"/>
</dbReference>
<dbReference type="PANTHER" id="PTHR46494">
    <property type="entry name" value="CORA FAMILY METAL ION TRANSPORTER (EUROFUNG)"/>
    <property type="match status" value="1"/>
</dbReference>
<keyword evidence="6" id="KW-0460">Magnesium</keyword>
<keyword evidence="9 12" id="KW-0472">Membrane</keyword>
<dbReference type="RefSeq" id="WP_124730028.1">
    <property type="nucleotide sequence ID" value="NZ_CBCSKC010000001.1"/>
</dbReference>
<evidence type="ECO:0000313" key="13">
    <source>
        <dbReference type="EMBL" id="AZG72437.1"/>
    </source>
</evidence>
<keyword evidence="8" id="KW-0406">Ion transport</keyword>
<dbReference type="Gene3D" id="1.20.58.340">
    <property type="entry name" value="Magnesium transport protein CorA, transmembrane region"/>
    <property type="match status" value="2"/>
</dbReference>
<evidence type="ECO:0008006" key="15">
    <source>
        <dbReference type="Google" id="ProtNLM"/>
    </source>
</evidence>
<comment type="catalytic activity">
    <reaction evidence="10">
        <text>Mg(2+)(in) = Mg(2+)(out)</text>
        <dbReference type="Rhea" id="RHEA:29827"/>
        <dbReference type="ChEBI" id="CHEBI:18420"/>
    </reaction>
</comment>
<dbReference type="PANTHER" id="PTHR46494:SF1">
    <property type="entry name" value="CORA FAMILY METAL ION TRANSPORTER (EUROFUNG)"/>
    <property type="match status" value="1"/>
</dbReference>
<evidence type="ECO:0000256" key="8">
    <source>
        <dbReference type="ARBA" id="ARBA00023065"/>
    </source>
</evidence>
<dbReference type="EMBL" id="CP034015">
    <property type="protein sequence ID" value="AZG72437.1"/>
    <property type="molecule type" value="Genomic_DNA"/>
</dbReference>
<dbReference type="InterPro" id="IPR002523">
    <property type="entry name" value="MgTranspt_CorA/ZnTranspt_ZntB"/>
</dbReference>
<keyword evidence="5 12" id="KW-0812">Transmembrane</keyword>
<keyword evidence="4" id="KW-1003">Cell membrane</keyword>
<feature type="transmembrane region" description="Helical" evidence="12">
    <location>
        <begin position="296"/>
        <end position="316"/>
    </location>
</feature>
<evidence type="ECO:0000256" key="7">
    <source>
        <dbReference type="ARBA" id="ARBA00022989"/>
    </source>
</evidence>
<comment type="similarity">
    <text evidence="2">Belongs to the CorA metal ion transporter (MIT) (TC 1.A.35) family.</text>
</comment>
<protein>
    <recommendedName>
        <fullName evidence="15">Magnesium transporter</fullName>
    </recommendedName>
</protein>
<dbReference type="FunFam" id="1.20.58.340:FF:000004">
    <property type="entry name" value="Magnesium transport protein CorA"/>
    <property type="match status" value="1"/>
</dbReference>
<evidence type="ECO:0000256" key="10">
    <source>
        <dbReference type="ARBA" id="ARBA00034269"/>
    </source>
</evidence>
<dbReference type="CDD" id="cd12822">
    <property type="entry name" value="TmCorA-like"/>
    <property type="match status" value="1"/>
</dbReference>
<accession>A0A3G8LSL9</accession>